<keyword evidence="3" id="KW-1185">Reference proteome</keyword>
<keyword evidence="1" id="KW-0472">Membrane</keyword>
<organism evidence="2 3">
    <name type="scientific">Marinicella litoralis</name>
    <dbReference type="NCBI Taxonomy" id="644220"/>
    <lineage>
        <taxon>Bacteria</taxon>
        <taxon>Pseudomonadati</taxon>
        <taxon>Pseudomonadota</taxon>
        <taxon>Gammaproteobacteria</taxon>
        <taxon>Lysobacterales</taxon>
        <taxon>Marinicellaceae</taxon>
        <taxon>Marinicella</taxon>
    </lineage>
</organism>
<evidence type="ECO:0008006" key="4">
    <source>
        <dbReference type="Google" id="ProtNLM"/>
    </source>
</evidence>
<keyword evidence="1" id="KW-0812">Transmembrane</keyword>
<sequence>MKQDDDIPVTSNKALIIATISALVLSVVVYFTIIMPAEYNIDPTGLGKKLGLTVLAEQVTEPIVSQTEVNPVPDEANAAEFEFREDIVMITVPANKGIEYKFTLQAFSKLNYEWKTIDASNIYFDFHGEPAGDTTGYFESFTIATTNQMQGSATVPFTGSHGWYWKNSTNQDVSIELKTSGKYQVKGLNQ</sequence>
<name>A0A4V6PXT7_9GAMM</name>
<feature type="transmembrane region" description="Helical" evidence="1">
    <location>
        <begin position="14"/>
        <end position="33"/>
    </location>
</feature>
<evidence type="ECO:0000313" key="2">
    <source>
        <dbReference type="EMBL" id="TDR17421.1"/>
    </source>
</evidence>
<keyword evidence="1" id="KW-1133">Transmembrane helix</keyword>
<gene>
    <name evidence="2" type="ORF">C8D91_2479</name>
</gene>
<evidence type="ECO:0000256" key="1">
    <source>
        <dbReference type="SAM" id="Phobius"/>
    </source>
</evidence>
<evidence type="ECO:0000313" key="3">
    <source>
        <dbReference type="Proteomes" id="UP000295724"/>
    </source>
</evidence>
<comment type="caution">
    <text evidence="2">The sequence shown here is derived from an EMBL/GenBank/DDBJ whole genome shotgun (WGS) entry which is preliminary data.</text>
</comment>
<dbReference type="EMBL" id="SNZB01000006">
    <property type="protein sequence ID" value="TDR17421.1"/>
    <property type="molecule type" value="Genomic_DNA"/>
</dbReference>
<dbReference type="RefSeq" id="WP_099018790.1">
    <property type="nucleotide sequence ID" value="NZ_NIHB01000002.1"/>
</dbReference>
<accession>A0A4V6PXT7</accession>
<dbReference type="AlphaFoldDB" id="A0A4V6PXT7"/>
<proteinExistence type="predicted"/>
<reference evidence="2 3" key="1">
    <citation type="submission" date="2019-03" db="EMBL/GenBank/DDBJ databases">
        <title>Genomic Encyclopedia of Type Strains, Phase IV (KMG-IV): sequencing the most valuable type-strain genomes for metagenomic binning, comparative biology and taxonomic classification.</title>
        <authorList>
            <person name="Goeker M."/>
        </authorList>
    </citation>
    <scope>NUCLEOTIDE SEQUENCE [LARGE SCALE GENOMIC DNA]</scope>
    <source>
        <strain evidence="2 3">DSM 25488</strain>
    </source>
</reference>
<protein>
    <recommendedName>
        <fullName evidence="4">Transmembrane anchor protein</fullName>
    </recommendedName>
</protein>
<dbReference type="Proteomes" id="UP000295724">
    <property type="component" value="Unassembled WGS sequence"/>
</dbReference>
<dbReference type="OrthoDB" id="952847at2"/>